<dbReference type="GO" id="GO:0005694">
    <property type="term" value="C:chromosome"/>
    <property type="evidence" value="ECO:0007669"/>
    <property type="project" value="UniProtKB-ARBA"/>
</dbReference>
<gene>
    <name evidence="4" type="ORF">L798_13114</name>
</gene>
<dbReference type="GO" id="GO:0003677">
    <property type="term" value="F:DNA binding"/>
    <property type="evidence" value="ECO:0007669"/>
    <property type="project" value="UniProtKB-KW"/>
</dbReference>
<feature type="transmembrane region" description="Helical" evidence="2">
    <location>
        <begin position="272"/>
        <end position="291"/>
    </location>
</feature>
<dbReference type="CDD" id="cd04491">
    <property type="entry name" value="SoSSB_OBF"/>
    <property type="match status" value="1"/>
</dbReference>
<dbReference type="InParanoid" id="A0A067QV19"/>
<proteinExistence type="predicted"/>
<dbReference type="SUPFAM" id="SSF50249">
    <property type="entry name" value="Nucleic acid-binding proteins"/>
    <property type="match status" value="1"/>
</dbReference>
<keyword evidence="5" id="KW-1185">Reference proteome</keyword>
<dbReference type="PANTHER" id="PTHR13356">
    <property type="entry name" value="OB FOLD NUCLEIC ACID BINDING PROTEIN-RELATED"/>
    <property type="match status" value="1"/>
</dbReference>
<dbReference type="eggNOG" id="KOG3416">
    <property type="taxonomic scope" value="Eukaryota"/>
</dbReference>
<protein>
    <submittedName>
        <fullName evidence="4">Solute carrier family 35 member C2</fullName>
    </submittedName>
</protein>
<evidence type="ECO:0000259" key="3">
    <source>
        <dbReference type="Pfam" id="PF03151"/>
    </source>
</evidence>
<feature type="transmembrane region" description="Helical" evidence="2">
    <location>
        <begin position="246"/>
        <end position="265"/>
    </location>
</feature>
<dbReference type="PANTHER" id="PTHR13356:SF0">
    <property type="entry name" value="SOSS COMPLEX SUBUNIT B HOMOLOG"/>
    <property type="match status" value="1"/>
</dbReference>
<name>A0A067QV19_ZOONE</name>
<evidence type="ECO:0000256" key="2">
    <source>
        <dbReference type="SAM" id="Phobius"/>
    </source>
</evidence>
<dbReference type="InterPro" id="IPR051231">
    <property type="entry name" value="SOSS-B"/>
</dbReference>
<dbReference type="AlphaFoldDB" id="A0A067QV19"/>
<feature type="domain" description="Sugar phosphate transporter" evidence="3">
    <location>
        <begin position="150"/>
        <end position="419"/>
    </location>
</feature>
<dbReference type="Pfam" id="PF03151">
    <property type="entry name" value="TPT"/>
    <property type="match status" value="1"/>
</dbReference>
<keyword evidence="2" id="KW-0472">Membrane</keyword>
<dbReference type="GO" id="GO:0070876">
    <property type="term" value="C:SOSS complex"/>
    <property type="evidence" value="ECO:0007669"/>
    <property type="project" value="TreeGrafter"/>
</dbReference>
<dbReference type="EMBL" id="KK852982">
    <property type="protein sequence ID" value="KDR12889.1"/>
    <property type="molecule type" value="Genomic_DNA"/>
</dbReference>
<dbReference type="InterPro" id="IPR012340">
    <property type="entry name" value="NA-bd_OB-fold"/>
</dbReference>
<keyword evidence="2" id="KW-0812">Transmembrane</keyword>
<organism evidence="4 5">
    <name type="scientific">Zootermopsis nevadensis</name>
    <name type="common">Dampwood termite</name>
    <dbReference type="NCBI Taxonomy" id="136037"/>
    <lineage>
        <taxon>Eukaryota</taxon>
        <taxon>Metazoa</taxon>
        <taxon>Ecdysozoa</taxon>
        <taxon>Arthropoda</taxon>
        <taxon>Hexapoda</taxon>
        <taxon>Insecta</taxon>
        <taxon>Pterygota</taxon>
        <taxon>Neoptera</taxon>
        <taxon>Polyneoptera</taxon>
        <taxon>Dictyoptera</taxon>
        <taxon>Blattodea</taxon>
        <taxon>Blattoidea</taxon>
        <taxon>Termitoidae</taxon>
        <taxon>Termopsidae</taxon>
        <taxon>Zootermopsis</taxon>
    </lineage>
</organism>
<sequence>MDYVMIKDIRPGLKNINVVFIVLEVGHPTVTKENREVRTCKVADSTACINVSIWDEPGQLLVPGDIVRLTKGYASIWRNCLTLYSGKTGDIQKIGEFCMVFNEQLNMSEPNPALAVQINQTSGTPNNNCVIGNNNGNNNNGGQVGRHSAEFHFPLSVVVCHLVLKFVFASLCRTIWECCRSKQRVVLNWGNYVKKVAPTGISSGLDVGLSNWGLELIPVSLYTMTKSTAIIFILGFALLFRLEEKSWTLCIIVVMISGGLFLFTYKATEFNFLGFILVLTASFTSGLRWTLAQLVMQKSKLGLENPVDMVYHVQTWMIVAILPLAIGFEGMALASNCKFFRYQDVAVVIITLLKILMGAVLAFCMEVAEFMVVTHTSSLTLSVAGIFKEVCTLVLAVETGDQMNLINVVGLFFCLGGIIFHVLHKATIASRRSNMDELDEDSFNSEGDPKQLDNSSDLRVPLLAESSVIFRPGNINSTDESDEDSSNVLFNILQRRDNPR</sequence>
<dbReference type="OMA" id="RTIWECC"/>
<dbReference type="GO" id="GO:0010212">
    <property type="term" value="P:response to ionizing radiation"/>
    <property type="evidence" value="ECO:0007669"/>
    <property type="project" value="TreeGrafter"/>
</dbReference>
<dbReference type="GO" id="GO:0000724">
    <property type="term" value="P:double-strand break repair via homologous recombination"/>
    <property type="evidence" value="ECO:0007669"/>
    <property type="project" value="TreeGrafter"/>
</dbReference>
<dbReference type="Proteomes" id="UP000027135">
    <property type="component" value="Unassembled WGS sequence"/>
</dbReference>
<dbReference type="InterPro" id="IPR004853">
    <property type="entry name" value="Sugar_P_trans_dom"/>
</dbReference>
<evidence type="ECO:0000313" key="5">
    <source>
        <dbReference type="Proteomes" id="UP000027135"/>
    </source>
</evidence>
<feature type="transmembrane region" description="Helical" evidence="2">
    <location>
        <begin position="405"/>
        <end position="423"/>
    </location>
</feature>
<feature type="transmembrane region" description="Helical" evidence="2">
    <location>
        <begin position="219"/>
        <end position="240"/>
    </location>
</feature>
<feature type="transmembrane region" description="Helical" evidence="2">
    <location>
        <begin position="345"/>
        <end position="368"/>
    </location>
</feature>
<dbReference type="STRING" id="136037.A0A067QV19"/>
<feature type="transmembrane region" description="Helical" evidence="2">
    <location>
        <begin position="311"/>
        <end position="333"/>
    </location>
</feature>
<keyword evidence="2" id="KW-1133">Transmembrane helix</keyword>
<accession>A0A067QV19</accession>
<dbReference type="eggNOG" id="KOG1443">
    <property type="taxonomic scope" value="Eukaryota"/>
</dbReference>
<evidence type="ECO:0000313" key="4">
    <source>
        <dbReference type="EMBL" id="KDR12889.1"/>
    </source>
</evidence>
<dbReference type="CDD" id="cd21092">
    <property type="entry name" value="TPT_S35C2"/>
    <property type="match status" value="1"/>
</dbReference>
<dbReference type="Gene3D" id="2.40.50.140">
    <property type="entry name" value="Nucleic acid-binding proteins"/>
    <property type="match status" value="1"/>
</dbReference>
<keyword evidence="1" id="KW-0238">DNA-binding</keyword>
<dbReference type="FunFam" id="2.40.50.140:FF:000072">
    <property type="entry name" value="SOSS complex subunit B2"/>
    <property type="match status" value="1"/>
</dbReference>
<dbReference type="FunCoup" id="A0A067QV19">
    <property type="interactions" value="1919"/>
</dbReference>
<reference evidence="4 5" key="1">
    <citation type="journal article" date="2014" name="Nat. Commun.">
        <title>Molecular traces of alternative social organization in a termite genome.</title>
        <authorList>
            <person name="Terrapon N."/>
            <person name="Li C."/>
            <person name="Robertson H.M."/>
            <person name="Ji L."/>
            <person name="Meng X."/>
            <person name="Booth W."/>
            <person name="Chen Z."/>
            <person name="Childers C.P."/>
            <person name="Glastad K.M."/>
            <person name="Gokhale K."/>
            <person name="Gowin J."/>
            <person name="Gronenberg W."/>
            <person name="Hermansen R.A."/>
            <person name="Hu H."/>
            <person name="Hunt B.G."/>
            <person name="Huylmans A.K."/>
            <person name="Khalil S.M."/>
            <person name="Mitchell R.D."/>
            <person name="Munoz-Torres M.C."/>
            <person name="Mustard J.A."/>
            <person name="Pan H."/>
            <person name="Reese J.T."/>
            <person name="Scharf M.E."/>
            <person name="Sun F."/>
            <person name="Vogel H."/>
            <person name="Xiao J."/>
            <person name="Yang W."/>
            <person name="Yang Z."/>
            <person name="Yang Z."/>
            <person name="Zhou J."/>
            <person name="Zhu J."/>
            <person name="Brent C.S."/>
            <person name="Elsik C.G."/>
            <person name="Goodisman M.A."/>
            <person name="Liberles D.A."/>
            <person name="Roe R.M."/>
            <person name="Vargo E.L."/>
            <person name="Vilcinskas A."/>
            <person name="Wang J."/>
            <person name="Bornberg-Bauer E."/>
            <person name="Korb J."/>
            <person name="Zhang G."/>
            <person name="Liebig J."/>
        </authorList>
    </citation>
    <scope>NUCLEOTIDE SEQUENCE [LARGE SCALE GENOMIC DNA]</scope>
    <source>
        <tissue evidence="4">Whole organism</tissue>
    </source>
</reference>
<evidence type="ECO:0000256" key="1">
    <source>
        <dbReference type="ARBA" id="ARBA00023125"/>
    </source>
</evidence>
<dbReference type="GO" id="GO:0044818">
    <property type="term" value="P:mitotic G2/M transition checkpoint"/>
    <property type="evidence" value="ECO:0007669"/>
    <property type="project" value="TreeGrafter"/>
</dbReference>